<evidence type="ECO:0000313" key="1">
    <source>
        <dbReference type="EMBL" id="VVC95156.1"/>
    </source>
</evidence>
<dbReference type="EMBL" id="FZQP02002226">
    <property type="protein sequence ID" value="VVC95156.1"/>
    <property type="molecule type" value="Genomic_DNA"/>
</dbReference>
<proteinExistence type="predicted"/>
<dbReference type="Proteomes" id="UP000324832">
    <property type="component" value="Unassembled WGS sequence"/>
</dbReference>
<keyword evidence="2" id="KW-1185">Reference proteome</keyword>
<evidence type="ECO:0000313" key="2">
    <source>
        <dbReference type="Proteomes" id="UP000324832"/>
    </source>
</evidence>
<name>A0A5E4QBP8_9NEOP</name>
<accession>A0A5E4QBP8</accession>
<reference evidence="1 2" key="1">
    <citation type="submission" date="2017-07" db="EMBL/GenBank/DDBJ databases">
        <authorList>
            <person name="Talla V."/>
            <person name="Backstrom N."/>
        </authorList>
    </citation>
    <scope>NUCLEOTIDE SEQUENCE [LARGE SCALE GENOMIC DNA]</scope>
</reference>
<protein>
    <submittedName>
        <fullName evidence="1">Uncharacterized protein</fullName>
    </submittedName>
</protein>
<gene>
    <name evidence="1" type="ORF">LSINAPIS_LOCUS6942</name>
</gene>
<organism evidence="1 2">
    <name type="scientific">Leptidea sinapis</name>
    <dbReference type="NCBI Taxonomy" id="189913"/>
    <lineage>
        <taxon>Eukaryota</taxon>
        <taxon>Metazoa</taxon>
        <taxon>Ecdysozoa</taxon>
        <taxon>Arthropoda</taxon>
        <taxon>Hexapoda</taxon>
        <taxon>Insecta</taxon>
        <taxon>Pterygota</taxon>
        <taxon>Neoptera</taxon>
        <taxon>Endopterygota</taxon>
        <taxon>Lepidoptera</taxon>
        <taxon>Glossata</taxon>
        <taxon>Ditrysia</taxon>
        <taxon>Papilionoidea</taxon>
        <taxon>Pieridae</taxon>
        <taxon>Dismorphiinae</taxon>
        <taxon>Leptidea</taxon>
    </lineage>
</organism>
<sequence length="8" mass="954">MQWSWCGG</sequence>